<sequence length="129" mass="13450">NNLKGSSVASASLPDVRILHTKDVAKCPQAKSPRKRTVPKSHLNPNAYPKANANTNTSTNGNGNGNGNGNDTTRIGSQNPSIREKKLSSPKGKTRPAECAKAGAKAPSTIQNQDKGQIESPNKGAPRNG</sequence>
<accession>A0A0L0F2J6</accession>
<gene>
    <name evidence="2" type="ORF">SARC_16561</name>
</gene>
<dbReference type="GeneID" id="25917065"/>
<dbReference type="Proteomes" id="UP000054560">
    <property type="component" value="Unassembled WGS sequence"/>
</dbReference>
<proteinExistence type="predicted"/>
<evidence type="ECO:0000313" key="2">
    <source>
        <dbReference type="EMBL" id="KNC70907.1"/>
    </source>
</evidence>
<name>A0A0L0F2J6_9EUKA</name>
<dbReference type="AlphaFoldDB" id="A0A0L0F2J6"/>
<evidence type="ECO:0000313" key="3">
    <source>
        <dbReference type="Proteomes" id="UP000054560"/>
    </source>
</evidence>
<feature type="compositionally biased region" description="Polar residues" evidence="1">
    <location>
        <begin position="1"/>
        <end position="10"/>
    </location>
</feature>
<reference evidence="2 3" key="1">
    <citation type="submission" date="2011-02" db="EMBL/GenBank/DDBJ databases">
        <title>The Genome Sequence of Sphaeroforma arctica JP610.</title>
        <authorList>
            <consortium name="The Broad Institute Genome Sequencing Platform"/>
            <person name="Russ C."/>
            <person name="Cuomo C."/>
            <person name="Young S.K."/>
            <person name="Zeng Q."/>
            <person name="Gargeya S."/>
            <person name="Alvarado L."/>
            <person name="Berlin A."/>
            <person name="Chapman S.B."/>
            <person name="Chen Z."/>
            <person name="Freedman E."/>
            <person name="Gellesch M."/>
            <person name="Goldberg J."/>
            <person name="Griggs A."/>
            <person name="Gujja S."/>
            <person name="Heilman E."/>
            <person name="Heiman D."/>
            <person name="Howarth C."/>
            <person name="Mehta T."/>
            <person name="Neiman D."/>
            <person name="Pearson M."/>
            <person name="Roberts A."/>
            <person name="Saif S."/>
            <person name="Shea T."/>
            <person name="Shenoy N."/>
            <person name="Sisk P."/>
            <person name="Stolte C."/>
            <person name="Sykes S."/>
            <person name="White J."/>
            <person name="Yandava C."/>
            <person name="Burger G."/>
            <person name="Gray M.W."/>
            <person name="Holland P.W.H."/>
            <person name="King N."/>
            <person name="Lang F.B.F."/>
            <person name="Roger A.J."/>
            <person name="Ruiz-Trillo I."/>
            <person name="Haas B."/>
            <person name="Nusbaum C."/>
            <person name="Birren B."/>
        </authorList>
    </citation>
    <scope>NUCLEOTIDE SEQUENCE [LARGE SCALE GENOMIC DNA]</scope>
    <source>
        <strain evidence="2 3">JP610</strain>
    </source>
</reference>
<organism evidence="2 3">
    <name type="scientific">Sphaeroforma arctica JP610</name>
    <dbReference type="NCBI Taxonomy" id="667725"/>
    <lineage>
        <taxon>Eukaryota</taxon>
        <taxon>Ichthyosporea</taxon>
        <taxon>Ichthyophonida</taxon>
        <taxon>Sphaeroforma</taxon>
    </lineage>
</organism>
<feature type="compositionally biased region" description="Low complexity" evidence="1">
    <location>
        <begin position="52"/>
        <end position="61"/>
    </location>
</feature>
<feature type="non-terminal residue" evidence="2">
    <location>
        <position position="129"/>
    </location>
</feature>
<dbReference type="EMBL" id="KQ249973">
    <property type="protein sequence ID" value="KNC70907.1"/>
    <property type="molecule type" value="Genomic_DNA"/>
</dbReference>
<keyword evidence="3" id="KW-1185">Reference proteome</keyword>
<protein>
    <submittedName>
        <fullName evidence="2">Uncharacterized protein</fullName>
    </submittedName>
</protein>
<feature type="region of interest" description="Disordered" evidence="1">
    <location>
        <begin position="1"/>
        <end position="129"/>
    </location>
</feature>
<feature type="non-terminal residue" evidence="2">
    <location>
        <position position="1"/>
    </location>
</feature>
<evidence type="ECO:0000256" key="1">
    <source>
        <dbReference type="SAM" id="MobiDB-lite"/>
    </source>
</evidence>
<dbReference type="RefSeq" id="XP_014144809.1">
    <property type="nucleotide sequence ID" value="XM_014289334.1"/>
</dbReference>